<dbReference type="EMBL" id="JAMZMK010006139">
    <property type="protein sequence ID" value="KAI7750525.1"/>
    <property type="molecule type" value="Genomic_DNA"/>
</dbReference>
<dbReference type="InterPro" id="IPR002401">
    <property type="entry name" value="Cyt_P450_E_grp-I"/>
</dbReference>
<comment type="caution">
    <text evidence="14">The sequence shown here is derived from an EMBL/GenBank/DDBJ whole genome shotgun (WGS) entry which is preliminary data.</text>
</comment>
<evidence type="ECO:0000256" key="6">
    <source>
        <dbReference type="ARBA" id="ARBA00022989"/>
    </source>
</evidence>
<keyword evidence="9 12" id="KW-0503">Monooxygenase</keyword>
<comment type="subcellular location">
    <subcellularLocation>
        <location evidence="1">Membrane</location>
    </subcellularLocation>
</comment>
<dbReference type="InterPro" id="IPR001128">
    <property type="entry name" value="Cyt_P450"/>
</dbReference>
<keyword evidence="15" id="KW-1185">Reference proteome</keyword>
<comment type="similarity">
    <text evidence="2 12">Belongs to the cytochrome P450 family.</text>
</comment>
<evidence type="ECO:0000256" key="10">
    <source>
        <dbReference type="ARBA" id="ARBA00023136"/>
    </source>
</evidence>
<keyword evidence="7 12" id="KW-0560">Oxidoreductase</keyword>
<evidence type="ECO:0000256" key="5">
    <source>
        <dbReference type="ARBA" id="ARBA00022723"/>
    </source>
</evidence>
<dbReference type="PANTHER" id="PTHR24282">
    <property type="entry name" value="CYTOCHROME P450 FAMILY MEMBER"/>
    <property type="match status" value="1"/>
</dbReference>
<evidence type="ECO:0000313" key="15">
    <source>
        <dbReference type="Proteomes" id="UP001206925"/>
    </source>
</evidence>
<dbReference type="InterPro" id="IPR017972">
    <property type="entry name" value="Cyt_P450_CS"/>
</dbReference>
<evidence type="ECO:0000256" key="2">
    <source>
        <dbReference type="ARBA" id="ARBA00010617"/>
    </source>
</evidence>
<comment type="cofactor">
    <cofactor evidence="11">
        <name>heme</name>
        <dbReference type="ChEBI" id="CHEBI:30413"/>
    </cofactor>
</comment>
<reference evidence="14" key="1">
    <citation type="submission" date="2022-06" db="EMBL/GenBank/DDBJ databases">
        <title>Uncovering the hologenomic basis of an extraordinary plant invasion.</title>
        <authorList>
            <person name="Bieker V.C."/>
            <person name="Martin M.D."/>
            <person name="Gilbert T."/>
            <person name="Hodgins K."/>
            <person name="Battlay P."/>
            <person name="Petersen B."/>
            <person name="Wilson J."/>
        </authorList>
    </citation>
    <scope>NUCLEOTIDE SEQUENCE</scope>
    <source>
        <strain evidence="14">AA19_3_7</strain>
        <tissue evidence="14">Leaf</tissue>
    </source>
</reference>
<dbReference type="FunFam" id="1.10.630.10:FF:000029">
    <property type="entry name" value="Cytochrome P450 734A1"/>
    <property type="match status" value="1"/>
</dbReference>
<dbReference type="Gene3D" id="1.10.630.10">
    <property type="entry name" value="Cytochrome P450"/>
    <property type="match status" value="1"/>
</dbReference>
<evidence type="ECO:0000313" key="14">
    <source>
        <dbReference type="EMBL" id="KAI7750525.1"/>
    </source>
</evidence>
<dbReference type="GO" id="GO:0016020">
    <property type="term" value="C:membrane"/>
    <property type="evidence" value="ECO:0007669"/>
    <property type="project" value="UniProtKB-SubCell"/>
</dbReference>
<gene>
    <name evidence="14" type="ORF">M8C21_000694</name>
</gene>
<dbReference type="GO" id="GO:0016705">
    <property type="term" value="F:oxidoreductase activity, acting on paired donors, with incorporation or reduction of molecular oxygen"/>
    <property type="evidence" value="ECO:0007669"/>
    <property type="project" value="InterPro"/>
</dbReference>
<evidence type="ECO:0000256" key="8">
    <source>
        <dbReference type="ARBA" id="ARBA00023004"/>
    </source>
</evidence>
<dbReference type="PROSITE" id="PS00086">
    <property type="entry name" value="CYTOCHROME_P450"/>
    <property type="match status" value="1"/>
</dbReference>
<dbReference type="AlphaFoldDB" id="A0AAD5CZU3"/>
<keyword evidence="10 13" id="KW-0472">Membrane</keyword>
<dbReference type="PANTHER" id="PTHR24282:SF176">
    <property type="entry name" value="CYTOCHROME P450-RELATED"/>
    <property type="match status" value="1"/>
</dbReference>
<keyword evidence="4 13" id="KW-0812">Transmembrane</keyword>
<evidence type="ECO:0000256" key="4">
    <source>
        <dbReference type="ARBA" id="ARBA00022692"/>
    </source>
</evidence>
<keyword evidence="3 11" id="KW-0349">Heme</keyword>
<evidence type="ECO:0000256" key="11">
    <source>
        <dbReference type="PIRSR" id="PIRSR602401-1"/>
    </source>
</evidence>
<evidence type="ECO:0000256" key="7">
    <source>
        <dbReference type="ARBA" id="ARBA00023002"/>
    </source>
</evidence>
<accession>A0AAD5CZU3</accession>
<dbReference type="InterPro" id="IPR036396">
    <property type="entry name" value="Cyt_P450_sf"/>
</dbReference>
<name>A0AAD5CZU3_AMBAR</name>
<proteinExistence type="inferred from homology"/>
<dbReference type="PRINTS" id="PR00385">
    <property type="entry name" value="P450"/>
</dbReference>
<sequence length="530" mass="60794">MESMIMSQYKWVASWCGVAMVMVVPWKILEWAWFKPKRLEKYLRQQGLIGTTYKLPFGDTKEIMNTTKLEPMNLSDDIMPRVMPFVHRSIENYGKIFFSWFGPVPAVHIIDPDVVRDVLSRMNEFQKPKKNNPYIEILSTGVIQYEGDKWSKHRKIINPTFHTEKLKLMVPAMSLSCHEMIKRWETSFSNEKSLELDVFPDLQTLTGDVISRTAFGSSYEEGRKIFELQKEMGLILMHVLQSLYIPGLRFLPNSRNKRMVEIDRELKGLIRGMIDKRMITMEAGETGQDDLLGLLLKSNYDEIQKSGNQRHGMTIDEVIEECKLFYFAGNETVGNLLVWTMVLLSRNPRWQELARDEVFHMFGNDQPDIDGLSRLKIVNMILLEVLRLYPAVSALYRMSVEETRVGGVNIPEGTLIILPILALHHDQDTWGVDALEFNPNRFALGVSKAASKGQLSFLPFGGGPRICIGQNFAMLEAKIALVMILRRFSFVLSPSYSHAPQSVITLQPQFGAHLILKQVEMSQEINITQE</sequence>
<dbReference type="GO" id="GO:0004497">
    <property type="term" value="F:monooxygenase activity"/>
    <property type="evidence" value="ECO:0007669"/>
    <property type="project" value="UniProtKB-KW"/>
</dbReference>
<dbReference type="GO" id="GO:0005506">
    <property type="term" value="F:iron ion binding"/>
    <property type="evidence" value="ECO:0007669"/>
    <property type="project" value="InterPro"/>
</dbReference>
<feature type="transmembrane region" description="Helical" evidence="13">
    <location>
        <begin position="12"/>
        <end position="34"/>
    </location>
</feature>
<protein>
    <submittedName>
        <fullName evidence="14">Uncharacterized protein</fullName>
    </submittedName>
</protein>
<dbReference type="GO" id="GO:0020037">
    <property type="term" value="F:heme binding"/>
    <property type="evidence" value="ECO:0007669"/>
    <property type="project" value="InterPro"/>
</dbReference>
<dbReference type="InterPro" id="IPR050665">
    <property type="entry name" value="Cytochrome_P450_Monooxygen"/>
</dbReference>
<evidence type="ECO:0000256" key="1">
    <source>
        <dbReference type="ARBA" id="ARBA00004370"/>
    </source>
</evidence>
<dbReference type="SUPFAM" id="SSF48264">
    <property type="entry name" value="Cytochrome P450"/>
    <property type="match status" value="1"/>
</dbReference>
<keyword evidence="6 13" id="KW-1133">Transmembrane helix</keyword>
<organism evidence="14 15">
    <name type="scientific">Ambrosia artemisiifolia</name>
    <name type="common">Common ragweed</name>
    <dbReference type="NCBI Taxonomy" id="4212"/>
    <lineage>
        <taxon>Eukaryota</taxon>
        <taxon>Viridiplantae</taxon>
        <taxon>Streptophyta</taxon>
        <taxon>Embryophyta</taxon>
        <taxon>Tracheophyta</taxon>
        <taxon>Spermatophyta</taxon>
        <taxon>Magnoliopsida</taxon>
        <taxon>eudicotyledons</taxon>
        <taxon>Gunneridae</taxon>
        <taxon>Pentapetalae</taxon>
        <taxon>asterids</taxon>
        <taxon>campanulids</taxon>
        <taxon>Asterales</taxon>
        <taxon>Asteraceae</taxon>
        <taxon>Asteroideae</taxon>
        <taxon>Heliantheae alliance</taxon>
        <taxon>Heliantheae</taxon>
        <taxon>Ambrosia</taxon>
    </lineage>
</organism>
<evidence type="ECO:0000256" key="9">
    <source>
        <dbReference type="ARBA" id="ARBA00023033"/>
    </source>
</evidence>
<dbReference type="Pfam" id="PF00067">
    <property type="entry name" value="p450"/>
    <property type="match status" value="1"/>
</dbReference>
<evidence type="ECO:0000256" key="13">
    <source>
        <dbReference type="SAM" id="Phobius"/>
    </source>
</evidence>
<feature type="binding site" description="axial binding residue" evidence="11">
    <location>
        <position position="467"/>
    </location>
    <ligand>
        <name>heme</name>
        <dbReference type="ChEBI" id="CHEBI:30413"/>
    </ligand>
    <ligandPart>
        <name>Fe</name>
        <dbReference type="ChEBI" id="CHEBI:18248"/>
    </ligandPart>
</feature>
<evidence type="ECO:0000256" key="12">
    <source>
        <dbReference type="RuleBase" id="RU000461"/>
    </source>
</evidence>
<evidence type="ECO:0000256" key="3">
    <source>
        <dbReference type="ARBA" id="ARBA00022617"/>
    </source>
</evidence>
<dbReference type="Proteomes" id="UP001206925">
    <property type="component" value="Unassembled WGS sequence"/>
</dbReference>
<dbReference type="PRINTS" id="PR00463">
    <property type="entry name" value="EP450I"/>
</dbReference>
<keyword evidence="5 11" id="KW-0479">Metal-binding</keyword>
<keyword evidence="8 11" id="KW-0408">Iron</keyword>